<organism evidence="7 8">
    <name type="scientific">Qiania dongpingensis</name>
    <dbReference type="NCBI Taxonomy" id="2763669"/>
    <lineage>
        <taxon>Bacteria</taxon>
        <taxon>Bacillati</taxon>
        <taxon>Bacillota</taxon>
        <taxon>Clostridia</taxon>
        <taxon>Lachnospirales</taxon>
        <taxon>Lachnospiraceae</taxon>
        <taxon>Qiania</taxon>
    </lineage>
</organism>
<dbReference type="KEGG" id="qdo:H9Q78_11765"/>
<dbReference type="Pfam" id="PF01551">
    <property type="entry name" value="Peptidase_M23"/>
    <property type="match status" value="1"/>
</dbReference>
<feature type="compositionally biased region" description="Low complexity" evidence="3">
    <location>
        <begin position="298"/>
        <end position="307"/>
    </location>
</feature>
<evidence type="ECO:0000313" key="7">
    <source>
        <dbReference type="EMBL" id="QNM05115.1"/>
    </source>
</evidence>
<feature type="domain" description="M23ase beta-sheet core" evidence="5">
    <location>
        <begin position="348"/>
        <end position="441"/>
    </location>
</feature>
<dbReference type="InterPro" id="IPR011055">
    <property type="entry name" value="Dup_hybrid_motif"/>
</dbReference>
<dbReference type="CDD" id="cd12797">
    <property type="entry name" value="M23_peptidase"/>
    <property type="match status" value="1"/>
</dbReference>
<evidence type="ECO:0000256" key="2">
    <source>
        <dbReference type="SAM" id="Coils"/>
    </source>
</evidence>
<dbReference type="RefSeq" id="WP_283245049.1">
    <property type="nucleotide sequence ID" value="NZ_CP060634.1"/>
</dbReference>
<feature type="coiled-coil region" evidence="2">
    <location>
        <begin position="31"/>
        <end position="109"/>
    </location>
</feature>
<evidence type="ECO:0000256" key="1">
    <source>
        <dbReference type="ARBA" id="ARBA00022729"/>
    </source>
</evidence>
<keyword evidence="8" id="KW-1185">Reference proteome</keyword>
<dbReference type="GO" id="GO:0004222">
    <property type="term" value="F:metalloendopeptidase activity"/>
    <property type="evidence" value="ECO:0007669"/>
    <property type="project" value="TreeGrafter"/>
</dbReference>
<dbReference type="SUPFAM" id="SSF51261">
    <property type="entry name" value="Duplicated hybrid motif"/>
    <property type="match status" value="1"/>
</dbReference>
<reference evidence="7 8" key="1">
    <citation type="submission" date="2020-08" db="EMBL/GenBank/DDBJ databases">
        <authorList>
            <person name="Liu C."/>
            <person name="Sun Q."/>
        </authorList>
    </citation>
    <scope>NUCLEOTIDE SEQUENCE [LARGE SCALE GENOMIC DNA]</scope>
    <source>
        <strain evidence="7 8">NSJ-38</strain>
    </source>
</reference>
<feature type="chain" id="PRO_5028919170" evidence="4">
    <location>
        <begin position="28"/>
        <end position="458"/>
    </location>
</feature>
<evidence type="ECO:0000259" key="5">
    <source>
        <dbReference type="Pfam" id="PF01551"/>
    </source>
</evidence>
<dbReference type="InterPro" id="IPR050570">
    <property type="entry name" value="Cell_wall_metabolism_enzyme"/>
</dbReference>
<dbReference type="Pfam" id="PF24568">
    <property type="entry name" value="CC_PcsB"/>
    <property type="match status" value="1"/>
</dbReference>
<dbReference type="PANTHER" id="PTHR21666:SF270">
    <property type="entry name" value="MUREIN HYDROLASE ACTIVATOR ENVC"/>
    <property type="match status" value="1"/>
</dbReference>
<sequence length="458" mass="50212">MRSRYRRLICLAGAFILLAGSMPGVRASGDLESRQDRIDAIEEEQDRVQKKLDELNENREDASAYIEGINEEVSQTEDSLNELQDKMEETQAEIEAAQAELEAAKMTETEQYDQMKLRIQYMYEKGDTYFLELLFDSADLSDFLNQAEYISRISEYDRNMLTAYQETKQTIADKTEELETAYAGLDALKEEAVAKQESLVTLQEAKTEELQNLNEQISENQDLMADYDEALKGELEEFRVMEEAIREQEAKESAEASLAAEKTEAETTLVADGGEEPTAASTEKPESSEGTQPTQTDAPTKAPTEAPTKPPVVNTGFIWPVPSCSRISSGYGGRDDPITGESDGTLSDHHGIDIALPGGALAGASIVAAADGEVIISRFSSSAGNWIILYHGNSTYTVYMHCQKLLVSAGDTVSQGETIGLVGSTGWSTGPHLHFEVRVGGFSTSAYSRNPLNYVSPP</sequence>
<feature type="compositionally biased region" description="Polar residues" evidence="3">
    <location>
        <begin position="288"/>
        <end position="297"/>
    </location>
</feature>
<dbReference type="InterPro" id="IPR016047">
    <property type="entry name" value="M23ase_b-sheet_dom"/>
</dbReference>
<dbReference type="PANTHER" id="PTHR21666">
    <property type="entry name" value="PEPTIDASE-RELATED"/>
    <property type="match status" value="1"/>
</dbReference>
<dbReference type="Gene3D" id="6.10.250.3150">
    <property type="match status" value="1"/>
</dbReference>
<feature type="region of interest" description="Disordered" evidence="3">
    <location>
        <begin position="246"/>
        <end position="317"/>
    </location>
</feature>
<keyword evidence="1 4" id="KW-0732">Signal</keyword>
<gene>
    <name evidence="7" type="ORF">H9Q78_11765</name>
</gene>
<keyword evidence="2" id="KW-0175">Coiled coil</keyword>
<feature type="signal peptide" evidence="4">
    <location>
        <begin position="1"/>
        <end position="27"/>
    </location>
</feature>
<evidence type="ECO:0000256" key="3">
    <source>
        <dbReference type="SAM" id="MobiDB-lite"/>
    </source>
</evidence>
<name>A0A7G9G2T3_9FIRM</name>
<proteinExistence type="predicted"/>
<dbReference type="AlphaFoldDB" id="A0A7G9G2T3"/>
<evidence type="ECO:0000259" key="6">
    <source>
        <dbReference type="Pfam" id="PF24568"/>
    </source>
</evidence>
<feature type="domain" description="Peptidoglycan hydrolase PcsB coiled-coil" evidence="6">
    <location>
        <begin position="110"/>
        <end position="174"/>
    </location>
</feature>
<accession>A0A7G9G2T3</accession>
<dbReference type="InterPro" id="IPR057309">
    <property type="entry name" value="PcsB_CC"/>
</dbReference>
<evidence type="ECO:0000256" key="4">
    <source>
        <dbReference type="SAM" id="SignalP"/>
    </source>
</evidence>
<evidence type="ECO:0000313" key="8">
    <source>
        <dbReference type="Proteomes" id="UP000515823"/>
    </source>
</evidence>
<protein>
    <submittedName>
        <fullName evidence="7">Peptidoglycan DD-metalloendopeptidase family protein</fullName>
    </submittedName>
</protein>
<dbReference type="Gene3D" id="2.70.70.10">
    <property type="entry name" value="Glucose Permease (Domain IIA)"/>
    <property type="match status" value="1"/>
</dbReference>
<dbReference type="Proteomes" id="UP000515823">
    <property type="component" value="Chromosome"/>
</dbReference>
<dbReference type="EMBL" id="CP060634">
    <property type="protein sequence ID" value="QNM05115.1"/>
    <property type="molecule type" value="Genomic_DNA"/>
</dbReference>